<proteinExistence type="predicted"/>
<dbReference type="InterPro" id="IPR050863">
    <property type="entry name" value="CenT-Element_Derived"/>
</dbReference>
<accession>A0AAD9LKC5</accession>
<dbReference type="GO" id="GO:0005634">
    <property type="term" value="C:nucleus"/>
    <property type="evidence" value="ECO:0007669"/>
    <property type="project" value="TreeGrafter"/>
</dbReference>
<sequence>MAKSKRRNYTIKEKLTILTQHDKGVSGKGFLALGKKHQVPVSTLRGWWDQRKSLQGALKNRDIATRIARRLGGGGRGAKHEDVETRLHQWILDRNTKGIRVKDAYIRLQATNIYQDLHGPGAVGFEASTGWLARFKHRRNLVSRRQTITRTLPDNAGEICREFIQHVHQLIEKHDIKTSNIVNMDQVPRYFETEPKTTIATRGLREVLLKKGGTSHKRFTATPRQA</sequence>
<organism evidence="4 5">
    <name type="scientific">Phytophthora citrophthora</name>
    <dbReference type="NCBI Taxonomy" id="4793"/>
    <lineage>
        <taxon>Eukaryota</taxon>
        <taxon>Sar</taxon>
        <taxon>Stramenopiles</taxon>
        <taxon>Oomycota</taxon>
        <taxon>Peronosporomycetes</taxon>
        <taxon>Peronosporales</taxon>
        <taxon>Peronosporaceae</taxon>
        <taxon>Phytophthora</taxon>
    </lineage>
</organism>
<dbReference type="PROSITE" id="PS51253">
    <property type="entry name" value="HTH_CENPB"/>
    <property type="match status" value="1"/>
</dbReference>
<dbReference type="PANTHER" id="PTHR19303:SF75">
    <property type="entry name" value="HTH CENPB-TYPE DOMAIN-CONTAINING PROTEIN"/>
    <property type="match status" value="1"/>
</dbReference>
<keyword evidence="1" id="KW-0238">DNA-binding</keyword>
<dbReference type="InterPro" id="IPR009057">
    <property type="entry name" value="Homeodomain-like_sf"/>
</dbReference>
<dbReference type="SUPFAM" id="SSF46689">
    <property type="entry name" value="Homeodomain-like"/>
    <property type="match status" value="2"/>
</dbReference>
<comment type="caution">
    <text evidence="4">The sequence shown here is derived from an EMBL/GenBank/DDBJ whole genome shotgun (WGS) entry which is preliminary data.</text>
</comment>
<dbReference type="InterPro" id="IPR007889">
    <property type="entry name" value="HTH_Psq"/>
</dbReference>
<keyword evidence="2" id="KW-0539">Nucleus</keyword>
<dbReference type="Pfam" id="PF03221">
    <property type="entry name" value="HTH_Tnp_Tc5"/>
    <property type="match status" value="1"/>
</dbReference>
<keyword evidence="5" id="KW-1185">Reference proteome</keyword>
<evidence type="ECO:0000256" key="1">
    <source>
        <dbReference type="ARBA" id="ARBA00023125"/>
    </source>
</evidence>
<dbReference type="Gene3D" id="1.10.10.60">
    <property type="entry name" value="Homeodomain-like"/>
    <property type="match status" value="1"/>
</dbReference>
<evidence type="ECO:0000259" key="3">
    <source>
        <dbReference type="PROSITE" id="PS51253"/>
    </source>
</evidence>
<evidence type="ECO:0000313" key="4">
    <source>
        <dbReference type="EMBL" id="KAK1938782.1"/>
    </source>
</evidence>
<dbReference type="InterPro" id="IPR006600">
    <property type="entry name" value="HTH_CenpB_DNA-bd_dom"/>
</dbReference>
<dbReference type="Proteomes" id="UP001259832">
    <property type="component" value="Unassembled WGS sequence"/>
</dbReference>
<evidence type="ECO:0000313" key="5">
    <source>
        <dbReference type="Proteomes" id="UP001259832"/>
    </source>
</evidence>
<dbReference type="SMART" id="SM00674">
    <property type="entry name" value="CENPB"/>
    <property type="match status" value="1"/>
</dbReference>
<protein>
    <submittedName>
        <fullName evidence="4">Tigger transposable element-derived protein 2</fullName>
    </submittedName>
</protein>
<dbReference type="EMBL" id="JASMQC010000017">
    <property type="protein sequence ID" value="KAK1938782.1"/>
    <property type="molecule type" value="Genomic_DNA"/>
</dbReference>
<dbReference type="Pfam" id="PF04218">
    <property type="entry name" value="CENP-B_N"/>
    <property type="match status" value="1"/>
</dbReference>
<evidence type="ECO:0000256" key="2">
    <source>
        <dbReference type="ARBA" id="ARBA00023242"/>
    </source>
</evidence>
<feature type="domain" description="HTH CENPB-type" evidence="3">
    <location>
        <begin position="71"/>
        <end position="145"/>
    </location>
</feature>
<dbReference type="AlphaFoldDB" id="A0AAD9LKC5"/>
<gene>
    <name evidence="4" type="ORF">P3T76_008857</name>
</gene>
<dbReference type="PANTHER" id="PTHR19303">
    <property type="entry name" value="TRANSPOSON"/>
    <property type="match status" value="1"/>
</dbReference>
<reference evidence="4" key="1">
    <citation type="submission" date="2023-08" db="EMBL/GenBank/DDBJ databases">
        <title>Reference Genome Resource for the Citrus Pathogen Phytophthora citrophthora.</title>
        <authorList>
            <person name="Moller H."/>
            <person name="Coetzee B."/>
            <person name="Rose L.J."/>
            <person name="Van Niekerk J.M."/>
        </authorList>
    </citation>
    <scope>NUCLEOTIDE SEQUENCE</scope>
    <source>
        <strain evidence="4">STE-U-9442</strain>
    </source>
</reference>
<name>A0AAD9LKC5_9STRA</name>
<dbReference type="GO" id="GO:0003677">
    <property type="term" value="F:DNA binding"/>
    <property type="evidence" value="ECO:0007669"/>
    <property type="project" value="UniProtKB-KW"/>
</dbReference>